<comment type="subunit">
    <text evidence="8">Subunit of the heterotrimeric GatCAB amidotransferase (AdT) complex, composed of A, B and C subunits.</text>
</comment>
<evidence type="ECO:0000256" key="6">
    <source>
        <dbReference type="ARBA" id="ARBA00047380"/>
    </source>
</evidence>
<evidence type="ECO:0000256" key="7">
    <source>
        <dbReference type="ARBA" id="ARBA00047913"/>
    </source>
</evidence>
<dbReference type="InterPro" id="IPR004413">
    <property type="entry name" value="GatB"/>
</dbReference>
<dbReference type="OrthoDB" id="1722066at2759"/>
<dbReference type="GO" id="GO:0070681">
    <property type="term" value="P:glutaminyl-tRNAGln biosynthesis via transamidation"/>
    <property type="evidence" value="ECO:0007669"/>
    <property type="project" value="UniProtKB-UniRule"/>
</dbReference>
<dbReference type="GO" id="GO:0005524">
    <property type="term" value="F:ATP binding"/>
    <property type="evidence" value="ECO:0007669"/>
    <property type="project" value="UniProtKB-KW"/>
</dbReference>
<proteinExistence type="inferred from homology"/>
<keyword evidence="12" id="KW-1185">Reference proteome</keyword>
<name>A0A9N8F2S7_9STRA</name>
<feature type="domain" description="Asn/Gln amidotransferase" evidence="10">
    <location>
        <begin position="416"/>
        <end position="594"/>
    </location>
</feature>
<dbReference type="GO" id="GO:0005739">
    <property type="term" value="C:mitochondrion"/>
    <property type="evidence" value="ECO:0007669"/>
    <property type="project" value="UniProtKB-SubCell"/>
</dbReference>
<reference evidence="11" key="1">
    <citation type="submission" date="2020-06" db="EMBL/GenBank/DDBJ databases">
        <authorList>
            <consortium name="Plant Systems Biology data submission"/>
        </authorList>
    </citation>
    <scope>NUCLEOTIDE SEQUENCE</scope>
    <source>
        <strain evidence="11">D6</strain>
    </source>
</reference>
<organism evidence="11 12">
    <name type="scientific">Seminavis robusta</name>
    <dbReference type="NCBI Taxonomy" id="568900"/>
    <lineage>
        <taxon>Eukaryota</taxon>
        <taxon>Sar</taxon>
        <taxon>Stramenopiles</taxon>
        <taxon>Ochrophyta</taxon>
        <taxon>Bacillariophyta</taxon>
        <taxon>Bacillariophyceae</taxon>
        <taxon>Bacillariophycidae</taxon>
        <taxon>Naviculales</taxon>
        <taxon>Naviculaceae</taxon>
        <taxon>Seminavis</taxon>
    </lineage>
</organism>
<dbReference type="Proteomes" id="UP001153069">
    <property type="component" value="Unassembled WGS sequence"/>
</dbReference>
<keyword evidence="5 8" id="KW-0648">Protein biosynthesis</keyword>
<evidence type="ECO:0000256" key="8">
    <source>
        <dbReference type="HAMAP-Rule" id="MF_03147"/>
    </source>
</evidence>
<evidence type="ECO:0000259" key="10">
    <source>
        <dbReference type="SMART" id="SM00845"/>
    </source>
</evidence>
<evidence type="ECO:0000313" key="11">
    <source>
        <dbReference type="EMBL" id="CAB9530464.1"/>
    </source>
</evidence>
<comment type="catalytic activity">
    <reaction evidence="6">
        <text>L-aspartyl-tRNA(Asn) + L-glutamine + ATP + H2O = L-asparaginyl-tRNA(Asn) + L-glutamate + ADP + phosphate + 2 H(+)</text>
        <dbReference type="Rhea" id="RHEA:14513"/>
        <dbReference type="Rhea" id="RHEA-COMP:9674"/>
        <dbReference type="Rhea" id="RHEA-COMP:9677"/>
        <dbReference type="ChEBI" id="CHEBI:15377"/>
        <dbReference type="ChEBI" id="CHEBI:15378"/>
        <dbReference type="ChEBI" id="CHEBI:29985"/>
        <dbReference type="ChEBI" id="CHEBI:30616"/>
        <dbReference type="ChEBI" id="CHEBI:43474"/>
        <dbReference type="ChEBI" id="CHEBI:58359"/>
        <dbReference type="ChEBI" id="CHEBI:78515"/>
        <dbReference type="ChEBI" id="CHEBI:78516"/>
        <dbReference type="ChEBI" id="CHEBI:456216"/>
    </reaction>
</comment>
<keyword evidence="4 8" id="KW-0067">ATP-binding</keyword>
<evidence type="ECO:0000256" key="2">
    <source>
        <dbReference type="ARBA" id="ARBA00022598"/>
    </source>
</evidence>
<dbReference type="NCBIfam" id="NF004012">
    <property type="entry name" value="PRK05477.1-2"/>
    <property type="match status" value="1"/>
</dbReference>
<dbReference type="Pfam" id="PF02934">
    <property type="entry name" value="GatB_N"/>
    <property type="match status" value="1"/>
</dbReference>
<dbReference type="FunFam" id="1.10.10.410:FF:000001">
    <property type="entry name" value="Aspartyl/glutamyl-tRNA(Asn/Gln) amidotransferase subunit B"/>
    <property type="match status" value="1"/>
</dbReference>
<dbReference type="SMART" id="SM00845">
    <property type="entry name" value="GatB_Yqey"/>
    <property type="match status" value="1"/>
</dbReference>
<dbReference type="InterPro" id="IPR023168">
    <property type="entry name" value="GatB_Yqey_C_2"/>
</dbReference>
<comment type="function">
    <text evidence="8">Allows the formation of correctly charged Gln-tRNA(Gln) through the transamidation of misacylated Glu-tRNA(Gln) in the mitochondria. The reaction takes place in the presence of glutamine and ATP through an activated gamma-phospho-Glu-tRNA(Gln).</text>
</comment>
<dbReference type="AlphaFoldDB" id="A0A9N8F2S7"/>
<dbReference type="InterPro" id="IPR017959">
    <property type="entry name" value="Asn/Gln-tRNA_amidoTrfase_suB/E"/>
</dbReference>
<keyword evidence="2 8" id="KW-0436">Ligase</keyword>
<evidence type="ECO:0000256" key="3">
    <source>
        <dbReference type="ARBA" id="ARBA00022741"/>
    </source>
</evidence>
<sequence>MMRLACPRHGCSRRLYLRSTRVSQLPSLQAQSARSLWTVHSETGIVSWKKEPRFQTIIGLEIHCQLDIPTKLFSSYPTSNNTTTSTAKPNSLVHPFDVAVPGFLPHASQEAVQAAILTAAALQCQINTTSRFERKHYHYADLPFGYQVTQQRWPIAQNGSITIMAPHTKKKNKKQQQQSSSQQIEVGIDRIQLEQDTGKTTTSLTRNHNNGSWSTRSLVDFNRAGAALVEIVMNPDIRSSQQAVRTVETMRQLLQHIGTCDGKMEEGSLRVDLNVSIQPIDTTFVPNLQNRVEVKNLNSLRQVQQAAEYEAMRQAMLVTESTMVTFQETRTFHVKSGQTVLIRSKEGDEDYRFMPEPDLPPIVLDETVLGGHNSVLDYLAEYLPELPDAARERLAQEYQLDEYTAHVIAGDPPAIRIFDQAVVTAQTALLPDDNSSSSREIAQTVAKFLCNDLFALIRDEEDRRRAYEGAVADNIGEYSNITGPQLGEIVVLLLNGTISTTMAKKLLALLYQEELGQSPLGVAKRHGLQLISDHQTLERLCHETLEQNPEQLEQYRRGGKHVAKMKKFLVGKAMSHSRGNAHPERLHEALEAVLEEVAPGVQ</sequence>
<keyword evidence="3 8" id="KW-0547">Nucleotide-binding</keyword>
<dbReference type="EC" id="6.3.5.-" evidence="8"/>
<evidence type="ECO:0000256" key="9">
    <source>
        <dbReference type="SAM" id="MobiDB-lite"/>
    </source>
</evidence>
<dbReference type="InterPro" id="IPR003789">
    <property type="entry name" value="Asn/Gln_tRNA_amidoTrase-B-like"/>
</dbReference>
<dbReference type="Gene3D" id="1.10.10.410">
    <property type="match status" value="1"/>
</dbReference>
<gene>
    <name evidence="11" type="ORF">SEMRO_2890_G339540.1</name>
</gene>
<dbReference type="InterPro" id="IPR018027">
    <property type="entry name" value="Asn/Gln_amidotransferase"/>
</dbReference>
<dbReference type="GO" id="GO:0030956">
    <property type="term" value="C:glutamyl-tRNA(Gln) amidotransferase complex"/>
    <property type="evidence" value="ECO:0007669"/>
    <property type="project" value="UniProtKB-UniRule"/>
</dbReference>
<keyword evidence="8" id="KW-0496">Mitochondrion</keyword>
<evidence type="ECO:0000256" key="1">
    <source>
        <dbReference type="ARBA" id="ARBA00005306"/>
    </source>
</evidence>
<evidence type="ECO:0000256" key="5">
    <source>
        <dbReference type="ARBA" id="ARBA00022917"/>
    </source>
</evidence>
<dbReference type="InterPro" id="IPR014746">
    <property type="entry name" value="Gln_synth/guanido_kin_cat_dom"/>
</dbReference>
<dbReference type="HAMAP" id="MF_00121">
    <property type="entry name" value="GatB"/>
    <property type="match status" value="1"/>
</dbReference>
<dbReference type="GO" id="GO:0032543">
    <property type="term" value="P:mitochondrial translation"/>
    <property type="evidence" value="ECO:0007669"/>
    <property type="project" value="UniProtKB-UniRule"/>
</dbReference>
<dbReference type="InterPro" id="IPR006075">
    <property type="entry name" value="Asn/Gln-tRNA_Trfase_suB/E_cat"/>
</dbReference>
<accession>A0A9N8F2S7</accession>
<comment type="subcellular location">
    <subcellularLocation>
        <location evidence="8">Mitochondrion</location>
    </subcellularLocation>
</comment>
<dbReference type="PANTHER" id="PTHR11659">
    <property type="entry name" value="GLUTAMYL-TRNA GLN AMIDOTRANSFERASE SUBUNIT B MITOCHONDRIAL AND PROKARYOTIC PET112-RELATED"/>
    <property type="match status" value="1"/>
</dbReference>
<evidence type="ECO:0000313" key="12">
    <source>
        <dbReference type="Proteomes" id="UP001153069"/>
    </source>
</evidence>
<protein>
    <recommendedName>
        <fullName evidence="8">Glutamyl-tRNA(Gln) amidotransferase subunit B, mitochondrial</fullName>
        <shortName evidence="8">Glu-AdT subunit B</shortName>
        <ecNumber evidence="8">6.3.5.-</ecNumber>
    </recommendedName>
</protein>
<comment type="catalytic activity">
    <reaction evidence="7 8">
        <text>L-glutamyl-tRNA(Gln) + L-glutamine + ATP + H2O = L-glutaminyl-tRNA(Gln) + L-glutamate + ADP + phosphate + H(+)</text>
        <dbReference type="Rhea" id="RHEA:17521"/>
        <dbReference type="Rhea" id="RHEA-COMP:9681"/>
        <dbReference type="Rhea" id="RHEA-COMP:9684"/>
        <dbReference type="ChEBI" id="CHEBI:15377"/>
        <dbReference type="ChEBI" id="CHEBI:15378"/>
        <dbReference type="ChEBI" id="CHEBI:29985"/>
        <dbReference type="ChEBI" id="CHEBI:30616"/>
        <dbReference type="ChEBI" id="CHEBI:43474"/>
        <dbReference type="ChEBI" id="CHEBI:58359"/>
        <dbReference type="ChEBI" id="CHEBI:78520"/>
        <dbReference type="ChEBI" id="CHEBI:78521"/>
        <dbReference type="ChEBI" id="CHEBI:456216"/>
    </reaction>
</comment>
<feature type="region of interest" description="Disordered" evidence="9">
    <location>
        <begin position="168"/>
        <end position="190"/>
    </location>
</feature>
<comment type="caution">
    <text evidence="11">The sequence shown here is derived from an EMBL/GenBank/DDBJ whole genome shotgun (WGS) entry which is preliminary data.</text>
</comment>
<dbReference type="Pfam" id="PF02637">
    <property type="entry name" value="GatB_Yqey"/>
    <property type="match status" value="1"/>
</dbReference>
<dbReference type="NCBIfam" id="TIGR00133">
    <property type="entry name" value="gatB"/>
    <property type="match status" value="1"/>
</dbReference>
<dbReference type="GO" id="GO:0050567">
    <property type="term" value="F:glutaminyl-tRNA synthase (glutamine-hydrolyzing) activity"/>
    <property type="evidence" value="ECO:0007669"/>
    <property type="project" value="UniProtKB-UniRule"/>
</dbReference>
<dbReference type="SUPFAM" id="SSF89095">
    <property type="entry name" value="GatB/YqeY motif"/>
    <property type="match status" value="2"/>
</dbReference>
<evidence type="ECO:0000256" key="4">
    <source>
        <dbReference type="ARBA" id="ARBA00022840"/>
    </source>
</evidence>
<dbReference type="PANTHER" id="PTHR11659:SF0">
    <property type="entry name" value="GLUTAMYL-TRNA(GLN) AMIDOTRANSFERASE SUBUNIT B, MITOCHONDRIAL"/>
    <property type="match status" value="1"/>
</dbReference>
<comment type="similarity">
    <text evidence="1 8">Belongs to the GatB/GatE family. GatB subfamily.</text>
</comment>
<dbReference type="EMBL" id="CAICTM010002888">
    <property type="protein sequence ID" value="CAB9530464.1"/>
    <property type="molecule type" value="Genomic_DNA"/>
</dbReference>
<dbReference type="SUPFAM" id="SSF55931">
    <property type="entry name" value="Glutamine synthetase/guanido kinase"/>
    <property type="match status" value="1"/>
</dbReference>